<evidence type="ECO:0000313" key="8">
    <source>
        <dbReference type="Proteomes" id="UP000472262"/>
    </source>
</evidence>
<dbReference type="InterPro" id="IPR039272">
    <property type="entry name" value="CLEC16A/TT9"/>
</dbReference>
<evidence type="ECO:0000259" key="6">
    <source>
        <dbReference type="Pfam" id="PF19439"/>
    </source>
</evidence>
<feature type="compositionally biased region" description="Basic residues" evidence="3">
    <location>
        <begin position="365"/>
        <end position="376"/>
    </location>
</feature>
<evidence type="ECO:0000256" key="4">
    <source>
        <dbReference type="SAM" id="Phobius"/>
    </source>
</evidence>
<dbReference type="Ensembl" id="ENSSGRT00000100439.1">
    <property type="protein sequence ID" value="ENSSGRP00000094381.1"/>
    <property type="gene ID" value="ENSSGRG00000047226.1"/>
</dbReference>
<feature type="compositionally biased region" description="Low complexity" evidence="3">
    <location>
        <begin position="849"/>
        <end position="884"/>
    </location>
</feature>
<feature type="compositionally biased region" description="Acidic residues" evidence="3">
    <location>
        <begin position="382"/>
        <end position="396"/>
    </location>
</feature>
<proteinExistence type="inferred from homology"/>
<dbReference type="Proteomes" id="UP000472262">
    <property type="component" value="Unassembled WGS sequence"/>
</dbReference>
<evidence type="ECO:0000256" key="3">
    <source>
        <dbReference type="SAM" id="MobiDB-lite"/>
    </source>
</evidence>
<feature type="region of interest" description="Disordered" evidence="3">
    <location>
        <begin position="926"/>
        <end position="964"/>
    </location>
</feature>
<dbReference type="InterPro" id="IPR019155">
    <property type="entry name" value="CLEC16A/TT9_N"/>
</dbReference>
<dbReference type="AlphaFoldDB" id="A0A672RY79"/>
<keyword evidence="2" id="KW-0072">Autophagy</keyword>
<evidence type="ECO:0000259" key="5">
    <source>
        <dbReference type="Pfam" id="PF09758"/>
    </source>
</evidence>
<protein>
    <submittedName>
        <fullName evidence="7">C-type lectin domain containing 16A</fullName>
    </submittedName>
</protein>
<feature type="region of interest" description="Disordered" evidence="3">
    <location>
        <begin position="847"/>
        <end position="886"/>
    </location>
</feature>
<organism evidence="7 8">
    <name type="scientific">Sinocyclocheilus grahami</name>
    <name type="common">Dianchi golden-line fish</name>
    <name type="synonym">Barbus grahami</name>
    <dbReference type="NCBI Taxonomy" id="75366"/>
    <lineage>
        <taxon>Eukaryota</taxon>
        <taxon>Metazoa</taxon>
        <taxon>Chordata</taxon>
        <taxon>Craniata</taxon>
        <taxon>Vertebrata</taxon>
        <taxon>Euteleostomi</taxon>
        <taxon>Actinopterygii</taxon>
        <taxon>Neopterygii</taxon>
        <taxon>Teleostei</taxon>
        <taxon>Ostariophysi</taxon>
        <taxon>Cypriniformes</taxon>
        <taxon>Cyprinidae</taxon>
        <taxon>Cyprininae</taxon>
        <taxon>Sinocyclocheilus</taxon>
    </lineage>
</organism>
<dbReference type="GO" id="GO:0005794">
    <property type="term" value="C:Golgi apparatus"/>
    <property type="evidence" value="ECO:0007669"/>
    <property type="project" value="TreeGrafter"/>
</dbReference>
<evidence type="ECO:0000256" key="1">
    <source>
        <dbReference type="ARBA" id="ARBA00006441"/>
    </source>
</evidence>
<reference evidence="7" key="1">
    <citation type="submission" date="2025-08" db="UniProtKB">
        <authorList>
            <consortium name="Ensembl"/>
        </authorList>
    </citation>
    <scope>IDENTIFICATION</scope>
</reference>
<feature type="compositionally biased region" description="Basic and acidic residues" evidence="3">
    <location>
        <begin position="354"/>
        <end position="364"/>
    </location>
</feature>
<accession>A0A672RY79</accession>
<dbReference type="InterPro" id="IPR045820">
    <property type="entry name" value="CLEC16A/TT9_C"/>
</dbReference>
<dbReference type="GO" id="GO:0005770">
    <property type="term" value="C:late endosome"/>
    <property type="evidence" value="ECO:0007669"/>
    <property type="project" value="TreeGrafter"/>
</dbReference>
<feature type="transmembrane region" description="Helical" evidence="4">
    <location>
        <begin position="547"/>
        <end position="571"/>
    </location>
</feature>
<name>A0A672RY79_SINGR</name>
<dbReference type="GO" id="GO:0016197">
    <property type="term" value="P:endosomal transport"/>
    <property type="evidence" value="ECO:0007669"/>
    <property type="project" value="TreeGrafter"/>
</dbReference>
<keyword evidence="4" id="KW-0812">Transmembrane</keyword>
<dbReference type="PANTHER" id="PTHR21481">
    <property type="entry name" value="PROTEIN CLEC16A"/>
    <property type="match status" value="1"/>
</dbReference>
<dbReference type="Pfam" id="PF09758">
    <property type="entry name" value="FPL"/>
    <property type="match status" value="1"/>
</dbReference>
<keyword evidence="4" id="KW-0472">Membrane</keyword>
<reference evidence="7" key="2">
    <citation type="submission" date="2025-09" db="UniProtKB">
        <authorList>
            <consortium name="Ensembl"/>
        </authorList>
    </citation>
    <scope>IDENTIFICATION</scope>
</reference>
<dbReference type="GO" id="GO:0007034">
    <property type="term" value="P:vacuolar transport"/>
    <property type="evidence" value="ECO:0007669"/>
    <property type="project" value="TreeGrafter"/>
</dbReference>
<comment type="similarity">
    <text evidence="1">Belongs to the CLEC16A/gop-1 family.</text>
</comment>
<keyword evidence="4" id="KW-1133">Transmembrane helix</keyword>
<sequence length="964" mass="108714">MFGRSRSWVGGQGKSKNIHSLDHLKYMYHVLTKNTTVTDHNRNLLVETIRSITEILIWGDQNDSSVFDFFLEKNMLAFFLNILRQKSGRYVCVQLLQTLNILFENISHETSLYYLLSNNHVNSIIVHKFDFSDEEIMAYYISFLKTLSLKLNDHTVHFFYNEHTNDFALYTEAIKFFNHPESMVRIAVRTITLNVYKVDNQHMLHYIRDKTAVPYFSNLVWFIGSHVIELDKCVQTDEEHKNRGKLSDLVAEHLDHLHYLNDILIINCEFLNDVLTDHLLNRLFLPLYVFSLVKRKINPQVSLYLLSQVFLIIHYQPLVHSLADVILNGDLSVFTLQTEQSSNAGVRRFTKPPESLERSLEMSRHRGRKRTQKRPNYKNVGEEEEEERGSEEGPEEEKEKAKEIEMVVMEKCRISEVSTLTEQNITDEEKSAAAARSEGQKSRPFLDMLYNALDCDTEDYQALFVLCLVYAVSHSKGINPELLERIQLPVPNQERSTYSQVLVERVIRIMSQAAQPDGKVRLATLALSCLLLKQAVLSGSQCIIKDIHLACLECILFSFMVIFFLVMFLFLQGEEIFLDMFEDEYRSMMNKPLNVEYLMMDASILLPPTGTPLTGIDFVKRLPCGDVERTRRAIRVFFMLRSLSLQLQGEPETQLPLTRPEDLIKTDDVLDLNNSDLIACMVVSKDGVQAQRFLAVDVYQMSLVEPDSKRLGWGVVKFAGLLQDMQVSGVEDDSRALNIIIHKPTSNPHAKPVPILQANFIFADHIRCIIAKQRLAKGRIQARRMKMQRIAALLDLPVQPSTEVLGFSQPSVASSLPFRFYDQSRRGPAFASVDKVPGFAVAHVAQHNPTSASSTSPPSSGPTGPADSVTASSSSTHTVTQSQTELTGPALPVSGLALAPSLTPAPQPTISLLSDNDAETLSVDSLTLLPPADPPRLRSFSTQSSVQDEASADGEEMSGAANPS</sequence>
<dbReference type="Pfam" id="PF19439">
    <property type="entry name" value="CLEC16A_C"/>
    <property type="match status" value="1"/>
</dbReference>
<keyword evidence="8" id="KW-1185">Reference proteome</keyword>
<feature type="domain" description="FPL" evidence="5">
    <location>
        <begin position="49"/>
        <end position="196"/>
    </location>
</feature>
<dbReference type="PANTHER" id="PTHR21481:SF0">
    <property type="entry name" value="PROTEIN CLEC16A"/>
    <property type="match status" value="1"/>
</dbReference>
<evidence type="ECO:0000313" key="7">
    <source>
        <dbReference type="Ensembl" id="ENSSGRP00000094381.1"/>
    </source>
</evidence>
<feature type="region of interest" description="Disordered" evidence="3">
    <location>
        <begin position="344"/>
        <end position="401"/>
    </location>
</feature>
<feature type="domain" description="CLEC16A/TT9 C-terminal" evidence="6">
    <location>
        <begin position="241"/>
        <end position="940"/>
    </location>
</feature>
<feature type="compositionally biased region" description="Polar residues" evidence="3">
    <location>
        <begin position="939"/>
        <end position="948"/>
    </location>
</feature>
<evidence type="ECO:0000256" key="2">
    <source>
        <dbReference type="ARBA" id="ARBA00023006"/>
    </source>
</evidence>
<dbReference type="GO" id="GO:1901096">
    <property type="term" value="P:regulation of autophagosome maturation"/>
    <property type="evidence" value="ECO:0007669"/>
    <property type="project" value="TreeGrafter"/>
</dbReference>
<dbReference type="GO" id="GO:0006914">
    <property type="term" value="P:autophagy"/>
    <property type="evidence" value="ECO:0007669"/>
    <property type="project" value="UniProtKB-KW"/>
</dbReference>
<gene>
    <name evidence="7" type="primary">LOC107567904</name>
</gene>